<dbReference type="RefSeq" id="XP_022307964.1">
    <property type="nucleotide sequence ID" value="XM_022452256.1"/>
</dbReference>
<proteinExistence type="predicted"/>
<evidence type="ECO:0000313" key="2">
    <source>
        <dbReference type="RefSeq" id="XP_022307964.1"/>
    </source>
</evidence>
<dbReference type="Gene3D" id="3.10.100.10">
    <property type="entry name" value="Mannose-Binding Protein A, subunit A"/>
    <property type="match status" value="1"/>
</dbReference>
<accession>A0A8B8BYN9</accession>
<keyword evidence="1" id="KW-1185">Reference proteome</keyword>
<dbReference type="InterPro" id="IPR016187">
    <property type="entry name" value="CTDL_fold"/>
</dbReference>
<reference evidence="2" key="1">
    <citation type="submission" date="2025-08" db="UniProtKB">
        <authorList>
            <consortium name="RefSeq"/>
        </authorList>
    </citation>
    <scope>IDENTIFICATION</scope>
    <source>
        <tissue evidence="2">Whole sample</tissue>
    </source>
</reference>
<dbReference type="KEGG" id="cvn:111113964"/>
<dbReference type="GeneID" id="111113964"/>
<dbReference type="InterPro" id="IPR016186">
    <property type="entry name" value="C-type_lectin-like/link_sf"/>
</dbReference>
<dbReference type="Proteomes" id="UP000694844">
    <property type="component" value="Chromosome 9"/>
</dbReference>
<organism evidence="1 2">
    <name type="scientific">Crassostrea virginica</name>
    <name type="common">Eastern oyster</name>
    <dbReference type="NCBI Taxonomy" id="6565"/>
    <lineage>
        <taxon>Eukaryota</taxon>
        <taxon>Metazoa</taxon>
        <taxon>Spiralia</taxon>
        <taxon>Lophotrochozoa</taxon>
        <taxon>Mollusca</taxon>
        <taxon>Bivalvia</taxon>
        <taxon>Autobranchia</taxon>
        <taxon>Pteriomorphia</taxon>
        <taxon>Ostreida</taxon>
        <taxon>Ostreoidea</taxon>
        <taxon>Ostreidae</taxon>
        <taxon>Crassostrea</taxon>
    </lineage>
</organism>
<sequence length="148" mass="16875">MEHNFLKRPEFEGAYVPSWKILFQSNSSNLLGAIGVCSTLPLGVALLYHKGRGTFRCLDERILPTTLVTSTDRDWLYYEKPPDGCTRVWEEFNDHSYCFIGHAVDWSSAETDCLASGGYLLEVTSSAENNWISSRLSYYRSTEQMDLQ</sequence>
<evidence type="ECO:0000313" key="1">
    <source>
        <dbReference type="Proteomes" id="UP000694844"/>
    </source>
</evidence>
<dbReference type="OrthoDB" id="6141373at2759"/>
<dbReference type="SUPFAM" id="SSF56436">
    <property type="entry name" value="C-type lectin-like"/>
    <property type="match status" value="1"/>
</dbReference>
<protein>
    <submittedName>
        <fullName evidence="2">Uncharacterized protein LOC111113964</fullName>
    </submittedName>
</protein>
<name>A0A8B8BYN9_CRAVI</name>
<dbReference type="AlphaFoldDB" id="A0A8B8BYN9"/>
<gene>
    <name evidence="2" type="primary">LOC111113964</name>
</gene>